<dbReference type="EMBL" id="JAUTXU010000031">
    <property type="protein sequence ID" value="KAK3718518.1"/>
    <property type="molecule type" value="Genomic_DNA"/>
</dbReference>
<name>A0ACC3NLM2_9PEZI</name>
<comment type="caution">
    <text evidence="1">The sequence shown here is derived from an EMBL/GenBank/DDBJ whole genome shotgun (WGS) entry which is preliminary data.</text>
</comment>
<accession>A0ACC3NLM2</accession>
<organism evidence="1 2">
    <name type="scientific">Vermiconidia calcicola</name>
    <dbReference type="NCBI Taxonomy" id="1690605"/>
    <lineage>
        <taxon>Eukaryota</taxon>
        <taxon>Fungi</taxon>
        <taxon>Dikarya</taxon>
        <taxon>Ascomycota</taxon>
        <taxon>Pezizomycotina</taxon>
        <taxon>Dothideomycetes</taxon>
        <taxon>Dothideomycetidae</taxon>
        <taxon>Mycosphaerellales</taxon>
        <taxon>Extremaceae</taxon>
        <taxon>Vermiconidia</taxon>
    </lineage>
</organism>
<protein>
    <submittedName>
        <fullName evidence="1">Uncharacterized protein</fullName>
    </submittedName>
</protein>
<keyword evidence="2" id="KW-1185">Reference proteome</keyword>
<dbReference type="Proteomes" id="UP001281147">
    <property type="component" value="Unassembled WGS sequence"/>
</dbReference>
<sequence length="424" mass="47001">MSHFFNAPIYYYEPTLLGHPHEEAEPTLTEPFRQQYPPWAQPDQHINNYFTMNAHAMDSAPVKIGSNTNNGRKTTHPANVRLPNPNRPIGKVEIFCNGKQVGTMPLGPLTRFSKLAAETFPKPTAPKDAADKETKTTKDTNGQAQDADAGQLAAEVGKLTIRNEAKGKCKEVNEKVESEDKSSTKRLDIYLDTLYIQPTQRGFDFAFGWMHEAKHTERFQAPVPYGVPHPENLTLAKLVDIYAAGLALNVRPPPLAAKDALMTRVSNISPKLEDVQYVCEHLPIADPVVTRLINSYFNHKFSRHADYAQEEIEDIESYFTTVDDALFHRYDEVDKHRRMAGAEKRRKMRERDAGQNLQQLAQGGEGPAPANQGNVPAQQAAPTPSEANQGTANNAGNGKGTRRNPRKAEKGRGVGGRIAPGANY</sequence>
<gene>
    <name evidence="1" type="ORF">LTR37_005022</name>
</gene>
<reference evidence="1" key="1">
    <citation type="submission" date="2023-07" db="EMBL/GenBank/DDBJ databases">
        <title>Black Yeasts Isolated from many extreme environments.</title>
        <authorList>
            <person name="Coleine C."/>
            <person name="Stajich J.E."/>
            <person name="Selbmann L."/>
        </authorList>
    </citation>
    <scope>NUCLEOTIDE SEQUENCE</scope>
    <source>
        <strain evidence="1">CCFEE 5714</strain>
    </source>
</reference>
<evidence type="ECO:0000313" key="2">
    <source>
        <dbReference type="Proteomes" id="UP001281147"/>
    </source>
</evidence>
<evidence type="ECO:0000313" key="1">
    <source>
        <dbReference type="EMBL" id="KAK3718518.1"/>
    </source>
</evidence>
<proteinExistence type="predicted"/>